<reference evidence="2 3" key="1">
    <citation type="submission" date="2019-05" db="EMBL/GenBank/DDBJ databases">
        <title>Another draft genome of Portunus trituberculatus and its Hox gene families provides insights of decapod evolution.</title>
        <authorList>
            <person name="Jeong J.-H."/>
            <person name="Song I."/>
            <person name="Kim S."/>
            <person name="Choi T."/>
            <person name="Kim D."/>
            <person name="Ryu S."/>
            <person name="Kim W."/>
        </authorList>
    </citation>
    <scope>NUCLEOTIDE SEQUENCE [LARGE SCALE GENOMIC DNA]</scope>
    <source>
        <tissue evidence="2">Muscle</tissue>
    </source>
</reference>
<dbReference type="Proteomes" id="UP000324222">
    <property type="component" value="Unassembled WGS sequence"/>
</dbReference>
<dbReference type="EMBL" id="VSRR010005376">
    <property type="protein sequence ID" value="MPC42274.1"/>
    <property type="molecule type" value="Genomic_DNA"/>
</dbReference>
<organism evidence="2 3">
    <name type="scientific">Portunus trituberculatus</name>
    <name type="common">Swimming crab</name>
    <name type="synonym">Neptunus trituberculatus</name>
    <dbReference type="NCBI Taxonomy" id="210409"/>
    <lineage>
        <taxon>Eukaryota</taxon>
        <taxon>Metazoa</taxon>
        <taxon>Ecdysozoa</taxon>
        <taxon>Arthropoda</taxon>
        <taxon>Crustacea</taxon>
        <taxon>Multicrustacea</taxon>
        <taxon>Malacostraca</taxon>
        <taxon>Eumalacostraca</taxon>
        <taxon>Eucarida</taxon>
        <taxon>Decapoda</taxon>
        <taxon>Pleocyemata</taxon>
        <taxon>Brachyura</taxon>
        <taxon>Eubrachyura</taxon>
        <taxon>Portunoidea</taxon>
        <taxon>Portunidae</taxon>
        <taxon>Portuninae</taxon>
        <taxon>Portunus</taxon>
    </lineage>
</organism>
<comment type="subcellular location">
    <subcellularLocation>
        <location evidence="1">Nucleus</location>
    </subcellularLocation>
</comment>
<evidence type="ECO:0000313" key="3">
    <source>
        <dbReference type="Proteomes" id="UP000324222"/>
    </source>
</evidence>
<protein>
    <submittedName>
        <fullName evidence="2">Uncharacterized protein</fullName>
    </submittedName>
</protein>
<comment type="caution">
    <text evidence="2">The sequence shown here is derived from an EMBL/GenBank/DDBJ whole genome shotgun (WGS) entry which is preliminary data.</text>
</comment>
<sequence>MFSFCFLQVGTEAQISVICVLVRENKSNQEIAANTGIALRIVQHWTKIYYEEGRDASPPHYNPEGRKRSVTHRTLNVIERQLEANPRIHSKELKARNPLYWLCD</sequence>
<dbReference type="InterPro" id="IPR009057">
    <property type="entry name" value="Homeodomain-like_sf"/>
</dbReference>
<dbReference type="GO" id="GO:0005634">
    <property type="term" value="C:nucleus"/>
    <property type="evidence" value="ECO:0007669"/>
    <property type="project" value="UniProtKB-SubCell"/>
</dbReference>
<name>A0A5B7FCP9_PORTR</name>
<dbReference type="AlphaFoldDB" id="A0A5B7FCP9"/>
<evidence type="ECO:0000256" key="1">
    <source>
        <dbReference type="ARBA" id="ARBA00004123"/>
    </source>
</evidence>
<evidence type="ECO:0000313" key="2">
    <source>
        <dbReference type="EMBL" id="MPC42274.1"/>
    </source>
</evidence>
<gene>
    <name evidence="2" type="ORF">E2C01_035893</name>
</gene>
<dbReference type="SUPFAM" id="SSF46689">
    <property type="entry name" value="Homeodomain-like"/>
    <property type="match status" value="1"/>
</dbReference>
<proteinExistence type="predicted"/>
<accession>A0A5B7FCP9</accession>
<keyword evidence="3" id="KW-1185">Reference proteome</keyword>